<dbReference type="AlphaFoldDB" id="A0AA35V5X9"/>
<evidence type="ECO:0000313" key="7">
    <source>
        <dbReference type="EMBL" id="CAI9120345.1"/>
    </source>
</evidence>
<feature type="transmembrane region" description="Helical" evidence="5">
    <location>
        <begin position="56"/>
        <end position="75"/>
    </location>
</feature>
<feature type="transmembrane region" description="Helical" evidence="5">
    <location>
        <begin position="178"/>
        <end position="198"/>
    </location>
</feature>
<reference evidence="7" key="1">
    <citation type="submission" date="2023-03" db="EMBL/GenBank/DDBJ databases">
        <authorList>
            <person name="Cleenwerck I."/>
        </authorList>
    </citation>
    <scope>NUCLEOTIDE SEQUENCE</scope>
    <source>
        <strain evidence="7">LMG 32879</strain>
    </source>
</reference>
<dbReference type="InterPro" id="IPR011701">
    <property type="entry name" value="MFS"/>
</dbReference>
<dbReference type="GO" id="GO:0046943">
    <property type="term" value="F:carboxylic acid transmembrane transporter activity"/>
    <property type="evidence" value="ECO:0007669"/>
    <property type="project" value="TreeGrafter"/>
</dbReference>
<dbReference type="InterPro" id="IPR036259">
    <property type="entry name" value="MFS_trans_sf"/>
</dbReference>
<dbReference type="PANTHER" id="PTHR23508">
    <property type="entry name" value="CARBOXYLIC ACID TRANSPORTER PROTEIN HOMOLOG"/>
    <property type="match status" value="1"/>
</dbReference>
<feature type="transmembrane region" description="Helical" evidence="5">
    <location>
        <begin position="273"/>
        <end position="297"/>
    </location>
</feature>
<dbReference type="Gene3D" id="1.20.1250.20">
    <property type="entry name" value="MFS general substrate transporter like domains"/>
    <property type="match status" value="2"/>
</dbReference>
<evidence type="ECO:0000256" key="4">
    <source>
        <dbReference type="ARBA" id="ARBA00023136"/>
    </source>
</evidence>
<keyword evidence="4 5" id="KW-0472">Membrane</keyword>
<dbReference type="EMBL" id="CATKSH010000005">
    <property type="protein sequence ID" value="CAI9120345.1"/>
    <property type="molecule type" value="Genomic_DNA"/>
</dbReference>
<protein>
    <submittedName>
        <fullName evidence="7">MFS transporter</fullName>
    </submittedName>
</protein>
<evidence type="ECO:0000256" key="1">
    <source>
        <dbReference type="ARBA" id="ARBA00004141"/>
    </source>
</evidence>
<keyword evidence="3 5" id="KW-1133">Transmembrane helix</keyword>
<dbReference type="Pfam" id="PF07690">
    <property type="entry name" value="MFS_1"/>
    <property type="match status" value="2"/>
</dbReference>
<gene>
    <name evidence="7" type="ORF">LMG32879_001177</name>
</gene>
<comment type="subcellular location">
    <subcellularLocation>
        <location evidence="1">Membrane</location>
        <topology evidence="1">Multi-pass membrane protein</topology>
    </subcellularLocation>
</comment>
<keyword evidence="8" id="KW-1185">Reference proteome</keyword>
<accession>A0AA35V5X9</accession>
<proteinExistence type="predicted"/>
<evidence type="ECO:0000259" key="6">
    <source>
        <dbReference type="PROSITE" id="PS50850"/>
    </source>
</evidence>
<evidence type="ECO:0000256" key="5">
    <source>
        <dbReference type="SAM" id="Phobius"/>
    </source>
</evidence>
<feature type="transmembrane region" description="Helical" evidence="5">
    <location>
        <begin position="397"/>
        <end position="416"/>
    </location>
</feature>
<evidence type="ECO:0000256" key="3">
    <source>
        <dbReference type="ARBA" id="ARBA00022989"/>
    </source>
</evidence>
<evidence type="ECO:0000313" key="8">
    <source>
        <dbReference type="Proteomes" id="UP001176960"/>
    </source>
</evidence>
<dbReference type="PANTHER" id="PTHR23508:SF10">
    <property type="entry name" value="CARBOXYLIC ACID TRANSPORTER PROTEIN HOMOLOG"/>
    <property type="match status" value="1"/>
</dbReference>
<keyword evidence="2 5" id="KW-0812">Transmembrane</keyword>
<feature type="transmembrane region" description="Helical" evidence="5">
    <location>
        <begin position="244"/>
        <end position="267"/>
    </location>
</feature>
<dbReference type="InterPro" id="IPR020846">
    <property type="entry name" value="MFS_dom"/>
</dbReference>
<evidence type="ECO:0000256" key="2">
    <source>
        <dbReference type="ARBA" id="ARBA00022692"/>
    </source>
</evidence>
<sequence length="429" mass="46306">MRSLTRFVPRAHSISWWMLLVTTGAVLITSIDRAILPTVLPALLTDFHLDATQGGILVSLSFIGSTIGGVILGIFGDAMGGGPRRAWAWLVTVMIVILSSVATAWTRSMTLFKILRVTMGIGTGGLEPINVAMISEWWPKEHRGFAVGTHHTGFPIGQFLGPLMIAGIVAFATWRETFLVLPLLALPVVILQIVLARWQHLDSVNAWINDKGMTPSLTRDDKPSPYLKNPFPILMHAMRSDRNVLLAVITNFLFLWTEAAVTGFLTLQLTREIHISLAQAATISGASGITGWMGQIFWGTVSDHRGRKFSLNFLAIGSAVSIFLMGYISSVSMAWLLLMGWGLFRNSPYPVLYAAVIDIVPKSAASGLGLMVGIGLGLSGVIAAPVAGWLIDHMGFGAHYTLLALLSLAALVPIALMHESATDKGDCLQ</sequence>
<feature type="transmembrane region" description="Helical" evidence="5">
    <location>
        <begin position="153"/>
        <end position="172"/>
    </location>
</feature>
<feature type="transmembrane region" description="Helical" evidence="5">
    <location>
        <begin position="87"/>
        <end position="105"/>
    </location>
</feature>
<dbReference type="PROSITE" id="PS50850">
    <property type="entry name" value="MFS"/>
    <property type="match status" value="1"/>
</dbReference>
<feature type="transmembrane region" description="Helical" evidence="5">
    <location>
        <begin position="368"/>
        <end position="391"/>
    </location>
</feature>
<feature type="transmembrane region" description="Helical" evidence="5">
    <location>
        <begin position="16"/>
        <end position="36"/>
    </location>
</feature>
<feature type="domain" description="Major facilitator superfamily (MFS) profile" evidence="6">
    <location>
        <begin position="18"/>
        <end position="421"/>
    </location>
</feature>
<comment type="caution">
    <text evidence="7">The sequence shown here is derived from an EMBL/GenBank/DDBJ whole genome shotgun (WGS) entry which is preliminary data.</text>
</comment>
<dbReference type="Proteomes" id="UP001176960">
    <property type="component" value="Unassembled WGS sequence"/>
</dbReference>
<organism evidence="7 8">
    <name type="scientific">Brytella acorum</name>
    <dbReference type="NCBI Taxonomy" id="2959299"/>
    <lineage>
        <taxon>Bacteria</taxon>
        <taxon>Pseudomonadati</taxon>
        <taxon>Pseudomonadota</taxon>
        <taxon>Alphaproteobacteria</taxon>
        <taxon>Acetobacterales</taxon>
        <taxon>Acetobacteraceae</taxon>
        <taxon>Brytella</taxon>
    </lineage>
</organism>
<dbReference type="RefSeq" id="WP_289842582.1">
    <property type="nucleotide sequence ID" value="NZ_CATKSH010000005.1"/>
</dbReference>
<dbReference type="GO" id="GO:0005886">
    <property type="term" value="C:plasma membrane"/>
    <property type="evidence" value="ECO:0007669"/>
    <property type="project" value="TreeGrafter"/>
</dbReference>
<name>A0AA35V5X9_9PROT</name>
<dbReference type="SUPFAM" id="SSF103473">
    <property type="entry name" value="MFS general substrate transporter"/>
    <property type="match status" value="1"/>
</dbReference>